<sequence length="388" mass="44391">MIYMVNKLKKMKKITLLFLLFVNSIIAQKTVKVTEQTIKIKPNTSEELLFGFTEGDRIVFSFSEEDGKRLSEVSVAEYPDNTKFKVLDTKKVKKEEIVVIHKSAYQFQFKNNSTEALTVSVLIQRIPPGEAAANFNTAVKWVTEQDTTWNSLTKEVVVGYDTLQVQKTRKVVTYEKKYEEMVLDKNQRVNAKTTFDSSTSSVFFTLPKNTITENETKKVVAWAYWVGVGKESNEYWQQNRKMIVGAVQGATTLFTTPLGGIAAGAITNLVLPANGEDVEYALVNEENKKLFLEEKPVKSFDFGKGVATFKKFTENHLLQGRYFVMMKNDNYVQPIDVNIKVSAILEHKKFKEETYMDKQITPKYGKKIVSEPTITTRKFPATFDYKRK</sequence>
<keyword evidence="1" id="KW-0732">Signal</keyword>
<evidence type="ECO:0000313" key="2">
    <source>
        <dbReference type="EMBL" id="ESU24018.1"/>
    </source>
</evidence>
<feature type="chain" id="PRO_5046651335" description="DUF4139 domain-containing protein" evidence="1">
    <location>
        <begin position="28"/>
        <end position="388"/>
    </location>
</feature>
<keyword evidence="3" id="KW-1185">Reference proteome</keyword>
<dbReference type="EMBL" id="AVFO01000040">
    <property type="protein sequence ID" value="ESU24018.1"/>
    <property type="molecule type" value="Genomic_DNA"/>
</dbReference>
<feature type="signal peptide" evidence="1">
    <location>
        <begin position="1"/>
        <end position="27"/>
    </location>
</feature>
<organism evidence="2 3">
    <name type="scientific">Flavobacterium saliperosum S13</name>
    <dbReference type="NCBI Taxonomy" id="1341155"/>
    <lineage>
        <taxon>Bacteria</taxon>
        <taxon>Pseudomonadati</taxon>
        <taxon>Bacteroidota</taxon>
        <taxon>Flavobacteriia</taxon>
        <taxon>Flavobacteriales</taxon>
        <taxon>Flavobacteriaceae</taxon>
        <taxon>Flavobacterium</taxon>
    </lineage>
</organism>
<comment type="caution">
    <text evidence="2">The sequence shown here is derived from an EMBL/GenBank/DDBJ whole genome shotgun (WGS) entry which is preliminary data.</text>
</comment>
<name>A0ABP2ZXR1_9FLAO</name>
<accession>A0ABP2ZXR1</accession>
<evidence type="ECO:0000313" key="3">
    <source>
        <dbReference type="Proteomes" id="UP000018234"/>
    </source>
</evidence>
<proteinExistence type="predicted"/>
<evidence type="ECO:0000256" key="1">
    <source>
        <dbReference type="SAM" id="SignalP"/>
    </source>
</evidence>
<evidence type="ECO:0008006" key="4">
    <source>
        <dbReference type="Google" id="ProtNLM"/>
    </source>
</evidence>
<protein>
    <recommendedName>
        <fullName evidence="4">DUF4139 domain-containing protein</fullName>
    </recommendedName>
</protein>
<gene>
    <name evidence="2" type="ORF">FSS13T_19870</name>
</gene>
<dbReference type="Proteomes" id="UP000018234">
    <property type="component" value="Unassembled WGS sequence"/>
</dbReference>
<reference evidence="2 3" key="1">
    <citation type="submission" date="2013-08" db="EMBL/GenBank/DDBJ databases">
        <title>Flavobacterium saliperosum type strain genome sequencing.</title>
        <authorList>
            <person name="Lee K."/>
            <person name="Yi H."/>
            <person name="Park S."/>
            <person name="Chun J."/>
        </authorList>
    </citation>
    <scope>NUCLEOTIDE SEQUENCE [LARGE SCALE GENOMIC DNA]</scope>
    <source>
        <strain evidence="2 3">S13</strain>
    </source>
</reference>